<name>M3YS76_MUSPF</name>
<organism evidence="2">
    <name type="scientific">Mustela putorius furo</name>
    <name type="common">European domestic ferret</name>
    <name type="synonym">Mustela furo</name>
    <dbReference type="NCBI Taxonomy" id="9669"/>
    <lineage>
        <taxon>Eukaryota</taxon>
        <taxon>Metazoa</taxon>
        <taxon>Chordata</taxon>
        <taxon>Craniata</taxon>
        <taxon>Vertebrata</taxon>
        <taxon>Euteleostomi</taxon>
        <taxon>Mammalia</taxon>
        <taxon>Eutheria</taxon>
        <taxon>Laurasiatheria</taxon>
        <taxon>Carnivora</taxon>
        <taxon>Caniformia</taxon>
        <taxon>Musteloidea</taxon>
        <taxon>Mustelidae</taxon>
        <taxon>Mustelinae</taxon>
        <taxon>Mustela</taxon>
    </lineage>
</organism>
<accession>M3YS76</accession>
<protein>
    <submittedName>
        <fullName evidence="2">Uncharacterized protein</fullName>
    </submittedName>
</protein>
<reference evidence="2" key="1">
    <citation type="submission" date="2024-06" db="UniProtKB">
        <authorList>
            <consortium name="Ensembl"/>
        </authorList>
    </citation>
    <scope>IDENTIFICATION</scope>
</reference>
<evidence type="ECO:0000313" key="2">
    <source>
        <dbReference type="Ensembl" id="ENSMPUP00000014186.1"/>
    </source>
</evidence>
<feature type="region of interest" description="Disordered" evidence="1">
    <location>
        <begin position="1"/>
        <end position="34"/>
    </location>
</feature>
<dbReference type="EMBL" id="AEYP01000988">
    <property type="status" value="NOT_ANNOTATED_CDS"/>
    <property type="molecule type" value="Genomic_DNA"/>
</dbReference>
<dbReference type="HOGENOM" id="CLU_2503683_0_0_1"/>
<proteinExistence type="predicted"/>
<dbReference type="InParanoid" id="M3YS76"/>
<dbReference type="Ensembl" id="ENSMPUT00000014413.1">
    <property type="protein sequence ID" value="ENSMPUP00000014186.1"/>
    <property type="gene ID" value="ENSMPUG00000014294.1"/>
</dbReference>
<sequence>MSRRRSRATWQRNQRDREEPGCSHRSLRNQKGTASVTVSFPFTTCAHQQHTATPPPSPWSPKFHRRTRADTGGLGWRSPPREPDSA</sequence>
<feature type="region of interest" description="Disordered" evidence="1">
    <location>
        <begin position="47"/>
        <end position="86"/>
    </location>
</feature>
<feature type="compositionally biased region" description="Basic and acidic residues" evidence="1">
    <location>
        <begin position="13"/>
        <end position="22"/>
    </location>
</feature>
<evidence type="ECO:0000256" key="1">
    <source>
        <dbReference type="SAM" id="MobiDB-lite"/>
    </source>
</evidence>
<dbReference type="AlphaFoldDB" id="M3YS76"/>